<evidence type="ECO:0000313" key="2">
    <source>
        <dbReference type="Proteomes" id="UP000536604"/>
    </source>
</evidence>
<dbReference type="EMBL" id="JACHJO010000017">
    <property type="protein sequence ID" value="MBB6122189.1"/>
    <property type="molecule type" value="Genomic_DNA"/>
</dbReference>
<protein>
    <submittedName>
        <fullName evidence="1">Uncharacterized protein</fullName>
    </submittedName>
</protein>
<keyword evidence="2" id="KW-1185">Reference proteome</keyword>
<sequence length="93" mass="10730">MPIRCTCAAAAERARELYGHLENQDVWITFSYAPNGCYRGRLRISKDRPGYILLDRGEADYNRVGHIDQIVYAATHEEHTRARAIRCAQSYRT</sequence>
<gene>
    <name evidence="1" type="ORF">FHS13_004178</name>
</gene>
<reference evidence="1 2" key="1">
    <citation type="submission" date="2020-08" db="EMBL/GenBank/DDBJ databases">
        <title>Genomic Encyclopedia of Type Strains, Phase III (KMG-III): the genomes of soil and plant-associated and newly described type strains.</title>
        <authorList>
            <person name="Whitman W."/>
        </authorList>
    </citation>
    <scope>NUCLEOTIDE SEQUENCE [LARGE SCALE GENOMIC DNA]</scope>
    <source>
        <strain evidence="1 2">CECT 8712</strain>
    </source>
</reference>
<evidence type="ECO:0000313" key="1">
    <source>
        <dbReference type="EMBL" id="MBB6122189.1"/>
    </source>
</evidence>
<dbReference type="RefSeq" id="WP_184293629.1">
    <property type="nucleotide sequence ID" value="NZ_JACHJO010000017.1"/>
</dbReference>
<accession>A0A841ITF0</accession>
<organism evidence="1 2">
    <name type="scientific">Nocardiopsis algeriensis</name>
    <dbReference type="NCBI Taxonomy" id="1478215"/>
    <lineage>
        <taxon>Bacteria</taxon>
        <taxon>Bacillati</taxon>
        <taxon>Actinomycetota</taxon>
        <taxon>Actinomycetes</taxon>
        <taxon>Streptosporangiales</taxon>
        <taxon>Nocardiopsidaceae</taxon>
        <taxon>Nocardiopsis</taxon>
    </lineage>
</organism>
<dbReference type="AlphaFoldDB" id="A0A841ITF0"/>
<name>A0A841ITF0_9ACTN</name>
<comment type="caution">
    <text evidence="1">The sequence shown here is derived from an EMBL/GenBank/DDBJ whole genome shotgun (WGS) entry which is preliminary data.</text>
</comment>
<dbReference type="Proteomes" id="UP000536604">
    <property type="component" value="Unassembled WGS sequence"/>
</dbReference>
<proteinExistence type="predicted"/>